<proteinExistence type="inferred from homology"/>
<comment type="caution">
    <text evidence="10">Lacks conserved residue(s) required for the propagation of feature annotation.</text>
</comment>
<dbReference type="EMBL" id="CP049056">
    <property type="protein sequence ID" value="QIE55242.1"/>
    <property type="molecule type" value="Genomic_DNA"/>
</dbReference>
<evidence type="ECO:0000256" key="11">
    <source>
        <dbReference type="RuleBase" id="RU003783"/>
    </source>
</evidence>
<dbReference type="KEGG" id="hdh:G5B40_07110"/>
<dbReference type="InterPro" id="IPR018022">
    <property type="entry name" value="IPT"/>
</dbReference>
<dbReference type="InterPro" id="IPR027417">
    <property type="entry name" value="P-loop_NTPase"/>
</dbReference>
<protein>
    <recommendedName>
        <fullName evidence="10">tRNA dimethylallyltransferase</fullName>
        <ecNumber evidence="10">2.5.1.75</ecNumber>
    </recommendedName>
    <alternativeName>
        <fullName evidence="10">Dimethylallyl diphosphate:tRNA dimethylallyltransferase</fullName>
        <shortName evidence="10">DMAPP:tRNA dimethylallyltransferase</shortName>
        <shortName evidence="10">DMATase</shortName>
    </alternativeName>
    <alternativeName>
        <fullName evidence="10">Isopentenyl-diphosphate:tRNA isopentenyltransferase</fullName>
        <shortName evidence="10">IPP transferase</shortName>
        <shortName evidence="10">IPPT</shortName>
        <shortName evidence="10">IPTase</shortName>
    </alternativeName>
</protein>
<evidence type="ECO:0000256" key="10">
    <source>
        <dbReference type="HAMAP-Rule" id="MF_00185"/>
    </source>
</evidence>
<evidence type="ECO:0000256" key="3">
    <source>
        <dbReference type="ARBA" id="ARBA00005842"/>
    </source>
</evidence>
<evidence type="ECO:0000256" key="12">
    <source>
        <dbReference type="RuleBase" id="RU003784"/>
    </source>
</evidence>
<evidence type="ECO:0000256" key="9">
    <source>
        <dbReference type="ARBA" id="ARBA00049563"/>
    </source>
</evidence>
<evidence type="ECO:0000313" key="15">
    <source>
        <dbReference type="Proteomes" id="UP000503336"/>
    </source>
</evidence>
<evidence type="ECO:0000256" key="4">
    <source>
        <dbReference type="ARBA" id="ARBA00022679"/>
    </source>
</evidence>
<feature type="site" description="Interaction with substrate tRNA" evidence="10">
    <location>
        <position position="98"/>
    </location>
</feature>
<keyword evidence="15" id="KW-1185">Reference proteome</keyword>
<dbReference type="GO" id="GO:0052381">
    <property type="term" value="F:tRNA dimethylallyltransferase activity"/>
    <property type="evidence" value="ECO:0007669"/>
    <property type="project" value="UniProtKB-UniRule"/>
</dbReference>
<dbReference type="PANTHER" id="PTHR11088">
    <property type="entry name" value="TRNA DIMETHYLALLYLTRANSFERASE"/>
    <property type="match status" value="1"/>
</dbReference>
<dbReference type="GO" id="GO:0005524">
    <property type="term" value="F:ATP binding"/>
    <property type="evidence" value="ECO:0007669"/>
    <property type="project" value="UniProtKB-UniRule"/>
</dbReference>
<keyword evidence="4 10" id="KW-0808">Transferase</keyword>
<comment type="function">
    <text evidence="2 10 12">Catalyzes the transfer of a dimethylallyl group onto the adenine at position 37 in tRNAs that read codons beginning with uridine, leading to the formation of N6-(dimethylallyl)adenosine (i(6)A).</text>
</comment>
<evidence type="ECO:0000256" key="5">
    <source>
        <dbReference type="ARBA" id="ARBA00022694"/>
    </source>
</evidence>
<comment type="similarity">
    <text evidence="3 10 13">Belongs to the IPP transferase family.</text>
</comment>
<dbReference type="Proteomes" id="UP000503336">
    <property type="component" value="Chromosome"/>
</dbReference>
<accession>A0A7L5BUF3</accession>
<dbReference type="Gene3D" id="1.10.20.140">
    <property type="match status" value="1"/>
</dbReference>
<dbReference type="NCBIfam" id="TIGR00174">
    <property type="entry name" value="miaA"/>
    <property type="match status" value="1"/>
</dbReference>
<dbReference type="PANTHER" id="PTHR11088:SF60">
    <property type="entry name" value="TRNA DIMETHYLALLYLTRANSFERASE"/>
    <property type="match status" value="1"/>
</dbReference>
<evidence type="ECO:0000313" key="14">
    <source>
        <dbReference type="EMBL" id="QIE55242.1"/>
    </source>
</evidence>
<keyword evidence="5 10" id="KW-0819">tRNA processing</keyword>
<keyword evidence="8 10" id="KW-0460">Magnesium</keyword>
<dbReference type="SUPFAM" id="SSF52540">
    <property type="entry name" value="P-loop containing nucleoside triphosphate hydrolases"/>
    <property type="match status" value="1"/>
</dbReference>
<evidence type="ECO:0000256" key="8">
    <source>
        <dbReference type="ARBA" id="ARBA00022842"/>
    </source>
</evidence>
<keyword evidence="6 10" id="KW-0547">Nucleotide-binding</keyword>
<organism evidence="14 15">
    <name type="scientific">Pikeienuella piscinae</name>
    <dbReference type="NCBI Taxonomy" id="2748098"/>
    <lineage>
        <taxon>Bacteria</taxon>
        <taxon>Pseudomonadati</taxon>
        <taxon>Pseudomonadota</taxon>
        <taxon>Alphaproteobacteria</taxon>
        <taxon>Rhodobacterales</taxon>
        <taxon>Paracoccaceae</taxon>
        <taxon>Pikeienuella</taxon>
    </lineage>
</organism>
<reference evidence="14 15" key="1">
    <citation type="submission" date="2020-02" db="EMBL/GenBank/DDBJ databases">
        <title>complete genome sequence of Rhodobacteraceae bacterium.</title>
        <authorList>
            <person name="Park J."/>
            <person name="Kim Y.-S."/>
            <person name="Kim K.-H."/>
        </authorList>
    </citation>
    <scope>NUCLEOTIDE SEQUENCE [LARGE SCALE GENOMIC DNA]</scope>
    <source>
        <strain evidence="14 15">RR4-56</strain>
    </source>
</reference>
<feature type="binding site" evidence="10">
    <location>
        <begin position="10"/>
        <end position="15"/>
    </location>
    <ligand>
        <name>substrate</name>
    </ligand>
</feature>
<dbReference type="RefSeq" id="WP_165096835.1">
    <property type="nucleotide sequence ID" value="NZ_CP049056.1"/>
</dbReference>
<evidence type="ECO:0000256" key="2">
    <source>
        <dbReference type="ARBA" id="ARBA00003213"/>
    </source>
</evidence>
<dbReference type="Pfam" id="PF01715">
    <property type="entry name" value="IPPT"/>
    <property type="match status" value="1"/>
</dbReference>
<evidence type="ECO:0000256" key="13">
    <source>
        <dbReference type="RuleBase" id="RU003785"/>
    </source>
</evidence>
<evidence type="ECO:0000256" key="6">
    <source>
        <dbReference type="ARBA" id="ARBA00022741"/>
    </source>
</evidence>
<keyword evidence="7 10" id="KW-0067">ATP-binding</keyword>
<dbReference type="InterPro" id="IPR039657">
    <property type="entry name" value="Dimethylallyltransferase"/>
</dbReference>
<dbReference type="AlphaFoldDB" id="A0A7L5BUF3"/>
<comment type="cofactor">
    <cofactor evidence="1 10">
        <name>Mg(2+)</name>
        <dbReference type="ChEBI" id="CHEBI:18420"/>
    </cofactor>
</comment>
<comment type="subunit">
    <text evidence="10">Monomer.</text>
</comment>
<comment type="catalytic activity">
    <reaction evidence="9 10 11">
        <text>adenosine(37) in tRNA + dimethylallyl diphosphate = N(6)-dimethylallyladenosine(37) in tRNA + diphosphate</text>
        <dbReference type="Rhea" id="RHEA:26482"/>
        <dbReference type="Rhea" id="RHEA-COMP:10162"/>
        <dbReference type="Rhea" id="RHEA-COMP:10375"/>
        <dbReference type="ChEBI" id="CHEBI:33019"/>
        <dbReference type="ChEBI" id="CHEBI:57623"/>
        <dbReference type="ChEBI" id="CHEBI:74411"/>
        <dbReference type="ChEBI" id="CHEBI:74415"/>
        <dbReference type="EC" id="2.5.1.75"/>
    </reaction>
</comment>
<sequence length="287" mass="30652">MRPLLIAGPTGAGKSAFALKAAAEGGVVVNADASQVYAGWRILTARPSAADEGLAPHRLYGHVDPARRYSVGDWLRDLALTLTEAREAGLRPVIVGGTGLYFAAATQGLAPIPQVPETVRAGVAARLTAEGLAALAHELTARDPETAATADLQNPMRVARALEVLEATGRGLASWREETGPPLIGDADRMLILPERGALYARLDRRFDAMLAEGVLEEARAMRARRLNPALPAMKAVGAPALFAHLDGEIGLDEAAERARRATRNYAKRQMTWARSRMNDWPKAESG</sequence>
<name>A0A7L5BUF3_9RHOB</name>
<dbReference type="Gene3D" id="3.40.50.300">
    <property type="entry name" value="P-loop containing nucleotide triphosphate hydrolases"/>
    <property type="match status" value="1"/>
</dbReference>
<dbReference type="HAMAP" id="MF_00185">
    <property type="entry name" value="IPP_trans"/>
    <property type="match status" value="1"/>
</dbReference>
<evidence type="ECO:0000256" key="1">
    <source>
        <dbReference type="ARBA" id="ARBA00001946"/>
    </source>
</evidence>
<dbReference type="EC" id="2.5.1.75" evidence="10"/>
<evidence type="ECO:0000256" key="7">
    <source>
        <dbReference type="ARBA" id="ARBA00022840"/>
    </source>
</evidence>
<dbReference type="GO" id="GO:0006400">
    <property type="term" value="P:tRNA modification"/>
    <property type="evidence" value="ECO:0007669"/>
    <property type="project" value="TreeGrafter"/>
</dbReference>
<feature type="binding site" evidence="10">
    <location>
        <begin position="8"/>
        <end position="15"/>
    </location>
    <ligand>
        <name>ATP</name>
        <dbReference type="ChEBI" id="CHEBI:30616"/>
    </ligand>
</feature>
<gene>
    <name evidence="10 14" type="primary">miaA</name>
    <name evidence="14" type="ORF">G5B40_07110</name>
</gene>
<feature type="site" description="Interaction with substrate tRNA" evidence="10">
    <location>
        <position position="120"/>
    </location>
</feature>